<keyword evidence="3" id="KW-1185">Reference proteome</keyword>
<evidence type="ECO:0000256" key="1">
    <source>
        <dbReference type="SAM" id="Phobius"/>
    </source>
</evidence>
<reference evidence="2 3" key="1">
    <citation type="submission" date="2018-07" db="EMBL/GenBank/DDBJ databases">
        <title>Genomic Encyclopedia of Type Strains, Phase IV (KMG-IV): sequencing the most valuable type-strain genomes for metagenomic binning, comparative biology and taxonomic classification.</title>
        <authorList>
            <person name="Goeker M."/>
        </authorList>
    </citation>
    <scope>NUCLEOTIDE SEQUENCE [LARGE SCALE GENOMIC DNA]</scope>
    <source>
        <strain evidence="2 3">DSM 27696</strain>
    </source>
</reference>
<dbReference type="EMBL" id="QPJJ01000018">
    <property type="protein sequence ID" value="RCW63362.1"/>
    <property type="molecule type" value="Genomic_DNA"/>
</dbReference>
<organism evidence="2 3">
    <name type="scientific">Saliterribacillus persicus</name>
    <dbReference type="NCBI Taxonomy" id="930114"/>
    <lineage>
        <taxon>Bacteria</taxon>
        <taxon>Bacillati</taxon>
        <taxon>Bacillota</taxon>
        <taxon>Bacilli</taxon>
        <taxon>Bacillales</taxon>
        <taxon>Bacillaceae</taxon>
        <taxon>Saliterribacillus</taxon>
    </lineage>
</organism>
<evidence type="ECO:0008006" key="4">
    <source>
        <dbReference type="Google" id="ProtNLM"/>
    </source>
</evidence>
<gene>
    <name evidence="2" type="ORF">DFR57_11829</name>
</gene>
<evidence type="ECO:0000313" key="2">
    <source>
        <dbReference type="EMBL" id="RCW63362.1"/>
    </source>
</evidence>
<keyword evidence="1" id="KW-1133">Transmembrane helix</keyword>
<evidence type="ECO:0000313" key="3">
    <source>
        <dbReference type="Proteomes" id="UP000252585"/>
    </source>
</evidence>
<name>A0A368X5R9_9BACI</name>
<keyword evidence="1" id="KW-0812">Transmembrane</keyword>
<protein>
    <recommendedName>
        <fullName evidence="4">PCZ2.2</fullName>
    </recommendedName>
</protein>
<feature type="transmembrane region" description="Helical" evidence="1">
    <location>
        <begin position="40"/>
        <end position="62"/>
    </location>
</feature>
<dbReference type="Proteomes" id="UP000252585">
    <property type="component" value="Unassembled WGS sequence"/>
</dbReference>
<proteinExistence type="predicted"/>
<feature type="transmembrane region" description="Helical" evidence="1">
    <location>
        <begin position="6"/>
        <end position="28"/>
    </location>
</feature>
<keyword evidence="1" id="KW-0472">Membrane</keyword>
<accession>A0A368X5R9</accession>
<dbReference type="AlphaFoldDB" id="A0A368X5R9"/>
<dbReference type="OrthoDB" id="2905441at2"/>
<sequence length="63" mass="7083">MFAFAGNIGFFFMPILCIIFCLNLISILKKVKKDEDTAVNTFWLTVSFTLIMWSIAIIGVGAF</sequence>
<comment type="caution">
    <text evidence="2">The sequence shown here is derived from an EMBL/GenBank/DDBJ whole genome shotgun (WGS) entry which is preliminary data.</text>
</comment>